<dbReference type="AlphaFoldDB" id="A0A2P2Q3D5"/>
<accession>A0A2P2Q3D5</accession>
<dbReference type="EMBL" id="GGEC01080939">
    <property type="protein sequence ID" value="MBX61423.1"/>
    <property type="molecule type" value="Transcribed_RNA"/>
</dbReference>
<sequence>MQNNTVQNENIIFYRVIKSLGRKGALEMTWLVLIR</sequence>
<evidence type="ECO:0000313" key="1">
    <source>
        <dbReference type="EMBL" id="MBX61423.1"/>
    </source>
</evidence>
<organism evidence="1">
    <name type="scientific">Rhizophora mucronata</name>
    <name type="common">Asiatic mangrove</name>
    <dbReference type="NCBI Taxonomy" id="61149"/>
    <lineage>
        <taxon>Eukaryota</taxon>
        <taxon>Viridiplantae</taxon>
        <taxon>Streptophyta</taxon>
        <taxon>Embryophyta</taxon>
        <taxon>Tracheophyta</taxon>
        <taxon>Spermatophyta</taxon>
        <taxon>Magnoliopsida</taxon>
        <taxon>eudicotyledons</taxon>
        <taxon>Gunneridae</taxon>
        <taxon>Pentapetalae</taxon>
        <taxon>rosids</taxon>
        <taxon>fabids</taxon>
        <taxon>Malpighiales</taxon>
        <taxon>Rhizophoraceae</taxon>
        <taxon>Rhizophora</taxon>
    </lineage>
</organism>
<protein>
    <submittedName>
        <fullName evidence="1">Uncharacterized protein</fullName>
    </submittedName>
</protein>
<name>A0A2P2Q3D5_RHIMU</name>
<proteinExistence type="predicted"/>
<reference evidence="1" key="1">
    <citation type="submission" date="2018-02" db="EMBL/GenBank/DDBJ databases">
        <title>Rhizophora mucronata_Transcriptome.</title>
        <authorList>
            <person name="Meera S.P."/>
            <person name="Sreeshan A."/>
            <person name="Augustine A."/>
        </authorList>
    </citation>
    <scope>NUCLEOTIDE SEQUENCE</scope>
    <source>
        <tissue evidence="1">Leaf</tissue>
    </source>
</reference>